<evidence type="ECO:0000256" key="2">
    <source>
        <dbReference type="ARBA" id="ARBA00022729"/>
    </source>
</evidence>
<evidence type="ECO:0000313" key="6">
    <source>
        <dbReference type="EMBL" id="KKM04027.1"/>
    </source>
</evidence>
<dbReference type="PANTHER" id="PTHR46091:SF3">
    <property type="entry name" value="AMINE OXIDASE DOMAIN-CONTAINING PROTEIN"/>
    <property type="match status" value="1"/>
</dbReference>
<keyword evidence="1" id="KW-0285">Flavoprotein</keyword>
<dbReference type="AlphaFoldDB" id="A0A0F9HLH2"/>
<evidence type="ECO:0000256" key="3">
    <source>
        <dbReference type="ARBA" id="ARBA00022827"/>
    </source>
</evidence>
<keyword evidence="3" id="KW-0274">FAD</keyword>
<dbReference type="PRINTS" id="PR00419">
    <property type="entry name" value="ADXRDTASE"/>
</dbReference>
<dbReference type="Pfam" id="PF12831">
    <property type="entry name" value="FAD_oxidored"/>
    <property type="match status" value="1"/>
</dbReference>
<dbReference type="PANTHER" id="PTHR46091">
    <property type="entry name" value="BLR7054 PROTEIN"/>
    <property type="match status" value="1"/>
</dbReference>
<sequence length="81" mass="8800">MAEDFIKRLIWGLESNRLQAEAKTTTCKKEKKMSTEELPGFDVIVIGCGPGGERAAIYAARAGKKVAVIERHETPGGARVI</sequence>
<name>A0A0F9HLH2_9ZZZZ</name>
<evidence type="ECO:0000256" key="1">
    <source>
        <dbReference type="ARBA" id="ARBA00022630"/>
    </source>
</evidence>
<dbReference type="EMBL" id="LAZR01016549">
    <property type="protein sequence ID" value="KKM04027.1"/>
    <property type="molecule type" value="Genomic_DNA"/>
</dbReference>
<keyword evidence="2" id="KW-0732">Signal</keyword>
<dbReference type="InterPro" id="IPR052206">
    <property type="entry name" value="Retinol_saturase"/>
</dbReference>
<organism evidence="6">
    <name type="scientific">marine sediment metagenome</name>
    <dbReference type="NCBI Taxonomy" id="412755"/>
    <lineage>
        <taxon>unclassified sequences</taxon>
        <taxon>metagenomes</taxon>
        <taxon>ecological metagenomes</taxon>
    </lineage>
</organism>
<gene>
    <name evidence="6" type="ORF">LCGC14_1768310</name>
</gene>
<evidence type="ECO:0000256" key="4">
    <source>
        <dbReference type="ARBA" id="ARBA00022857"/>
    </source>
</evidence>
<comment type="caution">
    <text evidence="6">The sequence shown here is derived from an EMBL/GenBank/DDBJ whole genome shotgun (WGS) entry which is preliminary data.</text>
</comment>
<dbReference type="SUPFAM" id="SSF51905">
    <property type="entry name" value="FAD/NAD(P)-binding domain"/>
    <property type="match status" value="1"/>
</dbReference>
<evidence type="ECO:0000256" key="5">
    <source>
        <dbReference type="ARBA" id="ARBA00023027"/>
    </source>
</evidence>
<reference evidence="6" key="1">
    <citation type="journal article" date="2015" name="Nature">
        <title>Complex archaea that bridge the gap between prokaryotes and eukaryotes.</title>
        <authorList>
            <person name="Spang A."/>
            <person name="Saw J.H."/>
            <person name="Jorgensen S.L."/>
            <person name="Zaremba-Niedzwiedzka K."/>
            <person name="Martijn J."/>
            <person name="Lind A.E."/>
            <person name="van Eijk R."/>
            <person name="Schleper C."/>
            <person name="Guy L."/>
            <person name="Ettema T.J."/>
        </authorList>
    </citation>
    <scope>NUCLEOTIDE SEQUENCE</scope>
</reference>
<proteinExistence type="predicted"/>
<evidence type="ECO:0008006" key="7">
    <source>
        <dbReference type="Google" id="ProtNLM"/>
    </source>
</evidence>
<keyword evidence="5" id="KW-0520">NAD</keyword>
<accession>A0A0F9HLH2</accession>
<dbReference type="InterPro" id="IPR036188">
    <property type="entry name" value="FAD/NAD-bd_sf"/>
</dbReference>
<protein>
    <recommendedName>
        <fullName evidence="7">FAD/NAD(P)-binding domain-containing protein</fullName>
    </recommendedName>
</protein>
<keyword evidence="4" id="KW-0521">NADP</keyword>
<dbReference type="Gene3D" id="3.50.50.60">
    <property type="entry name" value="FAD/NAD(P)-binding domain"/>
    <property type="match status" value="1"/>
</dbReference>